<name>A0A517NQZ6_9BACT</name>
<reference evidence="1 2" key="1">
    <citation type="submission" date="2019-02" db="EMBL/GenBank/DDBJ databases">
        <title>Deep-cultivation of Planctomycetes and their phenomic and genomic characterization uncovers novel biology.</title>
        <authorList>
            <person name="Wiegand S."/>
            <person name="Jogler M."/>
            <person name="Boedeker C."/>
            <person name="Pinto D."/>
            <person name="Vollmers J."/>
            <person name="Rivas-Marin E."/>
            <person name="Kohn T."/>
            <person name="Peeters S.H."/>
            <person name="Heuer A."/>
            <person name="Rast P."/>
            <person name="Oberbeckmann S."/>
            <person name="Bunk B."/>
            <person name="Jeske O."/>
            <person name="Meyerdierks A."/>
            <person name="Storesund J.E."/>
            <person name="Kallscheuer N."/>
            <person name="Luecker S."/>
            <person name="Lage O.M."/>
            <person name="Pohl T."/>
            <person name="Merkel B.J."/>
            <person name="Hornburger P."/>
            <person name="Mueller R.-W."/>
            <person name="Bruemmer F."/>
            <person name="Labrenz M."/>
            <person name="Spormann A.M."/>
            <person name="Op den Camp H."/>
            <person name="Overmann J."/>
            <person name="Amann R."/>
            <person name="Jetten M.S.M."/>
            <person name="Mascher T."/>
            <person name="Medema M.H."/>
            <person name="Devos D.P."/>
            <person name="Kaster A.-K."/>
            <person name="Ovreas L."/>
            <person name="Rohde M."/>
            <person name="Galperin M.Y."/>
            <person name="Jogler C."/>
        </authorList>
    </citation>
    <scope>NUCLEOTIDE SEQUENCE [LARGE SCALE GENOMIC DNA]</scope>
    <source>
        <strain evidence="1 2">K23_9</strain>
    </source>
</reference>
<accession>A0A517NQZ6</accession>
<evidence type="ECO:0000313" key="2">
    <source>
        <dbReference type="Proteomes" id="UP000319817"/>
    </source>
</evidence>
<sequence length="95" mass="10975">MARRGLESEFIAWQRFARMGWWSSSRALRHRLAGGVCVLAQARRQIFRYFLKRLIPAATDGRKGAGKCRWGAKMSEQISLVRVRSNRIEFGTAFE</sequence>
<dbReference type="AlphaFoldDB" id="A0A517NQZ6"/>
<evidence type="ECO:0000313" key="1">
    <source>
        <dbReference type="EMBL" id="QDT09549.1"/>
    </source>
</evidence>
<proteinExistence type="predicted"/>
<protein>
    <submittedName>
        <fullName evidence="1">Uncharacterized protein</fullName>
    </submittedName>
</protein>
<organism evidence="1 2">
    <name type="scientific">Stieleria marina</name>
    <dbReference type="NCBI Taxonomy" id="1930275"/>
    <lineage>
        <taxon>Bacteria</taxon>
        <taxon>Pseudomonadati</taxon>
        <taxon>Planctomycetota</taxon>
        <taxon>Planctomycetia</taxon>
        <taxon>Pirellulales</taxon>
        <taxon>Pirellulaceae</taxon>
        <taxon>Stieleria</taxon>
    </lineage>
</organism>
<gene>
    <name evidence="1" type="ORF">K239x_14950</name>
</gene>
<dbReference type="EMBL" id="CP036526">
    <property type="protein sequence ID" value="QDT09549.1"/>
    <property type="molecule type" value="Genomic_DNA"/>
</dbReference>
<keyword evidence="2" id="KW-1185">Reference proteome</keyword>
<dbReference type="Proteomes" id="UP000319817">
    <property type="component" value="Chromosome"/>
</dbReference>